<dbReference type="AlphaFoldDB" id="W5SL57"/>
<evidence type="ECO:0000313" key="1">
    <source>
        <dbReference type="EMBL" id="AHH07864.1"/>
    </source>
</evidence>
<reference evidence="1" key="1">
    <citation type="submission" date="2013-02" db="EMBL/GenBank/DDBJ databases">
        <title>Comparative genomics of Borrelia species.</title>
        <authorList>
            <person name="Schwan T.G."/>
            <person name="Raffel S.J."/>
            <person name="Porcella S.F."/>
        </authorList>
    </citation>
    <scope>NUCLEOTIDE SEQUENCE</scope>
    <source>
        <strain evidence="1">DOU</strain>
        <plasmid evidence="1">unnamed</plasmid>
    </source>
</reference>
<dbReference type="HOGENOM" id="CLU_1275656_0_0_12"/>
<name>W5SL57_9SPIR</name>
<dbReference type="PROSITE" id="PS51257">
    <property type="entry name" value="PROKAR_LIPOPROTEIN"/>
    <property type="match status" value="1"/>
</dbReference>
<keyword evidence="1" id="KW-0449">Lipoprotein</keyword>
<sequence>MYKYLKHVLIYSLILIYSCTDKVHEGKGLALITNAQQANDNKKFNTIINGFNKYIEKAREDLNKHEKSEKQLQNYDDYKIAINKYDKFISWIEDNPDKKKELDTDFTEAYNCLEQRRAENAPEKTLDEYIRDAIDCTNNPLSYKDTRKQYGTKNNQIFLFFTYNFHPLFHRKNTLKDILVKFKTLDISEIKDKF</sequence>
<accession>W5SL57</accession>
<gene>
    <name evidence="1" type="ORF">BCD_1798</name>
</gene>
<protein>
    <submittedName>
        <fullName evidence="1">Mlp lipoprotein family protein</fullName>
    </submittedName>
</protein>
<keyword evidence="1" id="KW-0614">Plasmid</keyword>
<organism evidence="1">
    <name type="scientific">Borrelia crocidurae DOU</name>
    <dbReference type="NCBI Taxonomy" id="1293575"/>
    <lineage>
        <taxon>Bacteria</taxon>
        <taxon>Pseudomonadati</taxon>
        <taxon>Spirochaetota</taxon>
        <taxon>Spirochaetia</taxon>
        <taxon>Spirochaetales</taxon>
        <taxon>Borreliaceae</taxon>
        <taxon>Borrelia</taxon>
    </lineage>
</organism>
<dbReference type="RefSeq" id="WP_025401635.1">
    <property type="nucleotide sequence ID" value="NZ_CP004340.1"/>
</dbReference>
<geneLocation type="plasmid" evidence="1">
    <name>unnamed</name>
</geneLocation>
<dbReference type="EMBL" id="CP004340">
    <property type="protein sequence ID" value="AHH07864.1"/>
    <property type="molecule type" value="Genomic_DNA"/>
</dbReference>
<proteinExistence type="predicted"/>